<dbReference type="OrthoDB" id="7753492at2"/>
<feature type="domain" description="PRTase-CE" evidence="1">
    <location>
        <begin position="28"/>
        <end position="331"/>
    </location>
</feature>
<evidence type="ECO:0000313" key="3">
    <source>
        <dbReference type="Proteomes" id="UP000228621"/>
    </source>
</evidence>
<dbReference type="InterPro" id="IPR056920">
    <property type="entry name" value="PRTase-CE"/>
</dbReference>
<organism evidence="2 3">
    <name type="scientific">Pseudoalteromonas piscicida</name>
    <dbReference type="NCBI Taxonomy" id="43662"/>
    <lineage>
        <taxon>Bacteria</taxon>
        <taxon>Pseudomonadati</taxon>
        <taxon>Pseudomonadota</taxon>
        <taxon>Gammaproteobacteria</taxon>
        <taxon>Alteromonadales</taxon>
        <taxon>Pseudoalteromonadaceae</taxon>
        <taxon>Pseudoalteromonas</taxon>
    </lineage>
</organism>
<dbReference type="Proteomes" id="UP000228621">
    <property type="component" value="Unassembled WGS sequence"/>
</dbReference>
<dbReference type="RefSeq" id="WP_099642818.1">
    <property type="nucleotide sequence ID" value="NZ_NKHF01000068.1"/>
</dbReference>
<dbReference type="EMBL" id="NKHF01000068">
    <property type="protein sequence ID" value="PCK30880.1"/>
    <property type="molecule type" value="Genomic_DNA"/>
</dbReference>
<evidence type="ECO:0000313" key="2">
    <source>
        <dbReference type="EMBL" id="PCK30880.1"/>
    </source>
</evidence>
<protein>
    <recommendedName>
        <fullName evidence="1">PRTase-CE domain-containing protein</fullName>
    </recommendedName>
</protein>
<gene>
    <name evidence="2" type="ORF">CEX98_14735</name>
</gene>
<dbReference type="Pfam" id="PF24390">
    <property type="entry name" value="PRTase-CE"/>
    <property type="match status" value="1"/>
</dbReference>
<accession>A0A2A5JN85</accession>
<keyword evidence="3" id="KW-1185">Reference proteome</keyword>
<dbReference type="AlphaFoldDB" id="A0A2A5JN85"/>
<reference evidence="3" key="1">
    <citation type="journal article" date="2019" name="Genome Announc.">
        <title>Draft Genome Sequence of Pseudoalteromonas piscicida Strain 36Y ROTHPW, an Hypersaline Seawater Isolate from the South Coast of Sonora, Mexico.</title>
        <authorList>
            <person name="Sanchez-Diaz R."/>
            <person name="Molina-Garza Z.J."/>
            <person name="Cruz-Suarez L.E."/>
            <person name="Selvin J."/>
            <person name="Kiran G.S."/>
            <person name="Ibarra-Gamez J.C."/>
            <person name="Gomez-Gil B."/>
            <person name="Galaviz-Silva L."/>
        </authorList>
    </citation>
    <scope>NUCLEOTIDE SEQUENCE [LARGE SCALE GENOMIC DNA]</scope>
    <source>
        <strain evidence="3">36Y_RITHPW</strain>
    </source>
</reference>
<sequence>MEDLISSISSIIVDYADGEFGRLDEAHVRRWIEQFDEADREVVLAETNRILKRTYITKEEFSNFISSLITSPKFSTEDQADFWSKVSLCDVQLNGNSQTELVSLVREHVQNKYGLQPKVNSHSEHYIYLDDFLFSGNRLVSDLRQWIINDAPENCHISVVLMGWYQSGIWYVQRTLPKLAETHGKNITFKYWSIEDFRLENRLTYKDKSHVFWPEEVVMEIPEALEYIAGQEREPTFRVQNDLKNKVFSRKRRTQYELAITKAGLQILGYCQSPNEVVKPLGYNRFDGFGFGSTVFSFRNCPNNNPLAFWWGDPNYSSAHPFGKWYPLLQRKTYG</sequence>
<evidence type="ECO:0000259" key="1">
    <source>
        <dbReference type="Pfam" id="PF24390"/>
    </source>
</evidence>
<name>A0A2A5JN85_PSEO7</name>
<proteinExistence type="predicted"/>
<comment type="caution">
    <text evidence="2">The sequence shown here is derived from an EMBL/GenBank/DDBJ whole genome shotgun (WGS) entry which is preliminary data.</text>
</comment>